<keyword evidence="3" id="KW-0808">Transferase</keyword>
<reference evidence="16" key="1">
    <citation type="submission" date="2020-10" db="EMBL/GenBank/DDBJ databases">
        <title>CRESS DNA virus dark matter in the feces of wild birds.</title>
        <authorList>
            <person name="Yang S."/>
            <person name="Zhang W."/>
        </authorList>
    </citation>
    <scope>NUCLEOTIDE SEQUENCE</scope>
    <source>
        <strain evidence="16">Eph225cre19</strain>
    </source>
</reference>
<dbReference type="PRINTS" id="PR00228">
    <property type="entry name" value="GEMCOATCLVL1"/>
</dbReference>
<organism evidence="16">
    <name type="scientific">Syrmaticus ellioti CRESS-DNA-virus sp</name>
    <dbReference type="NCBI Taxonomy" id="2815058"/>
    <lineage>
        <taxon>Viruses</taxon>
        <taxon>Monodnaviria</taxon>
        <taxon>Shotokuvirae</taxon>
        <taxon>Cressdnaviricota</taxon>
    </lineage>
</organism>
<dbReference type="PRINTS" id="PR00227">
    <property type="entry name" value="GEMCOATAL1"/>
</dbReference>
<feature type="binding site" evidence="14">
    <location>
        <position position="54"/>
    </location>
    <ligand>
        <name>a divalent metal cation</name>
        <dbReference type="ChEBI" id="CHEBI:60240"/>
    </ligand>
</feature>
<dbReference type="GO" id="GO:0003677">
    <property type="term" value="F:DNA binding"/>
    <property type="evidence" value="ECO:0007669"/>
    <property type="project" value="UniProtKB-KW"/>
</dbReference>
<keyword evidence="11" id="KW-0190">Covalent protein-DNA linkage</keyword>
<evidence type="ECO:0000256" key="14">
    <source>
        <dbReference type="PIRSR" id="PIRSR601191-2"/>
    </source>
</evidence>
<feature type="binding site" evidence="14">
    <location>
        <position position="52"/>
    </location>
    <ligand>
        <name>a divalent metal cation</name>
        <dbReference type="ChEBI" id="CHEBI:60240"/>
    </ligand>
</feature>
<evidence type="ECO:0000256" key="9">
    <source>
        <dbReference type="ARBA" id="ARBA00022759"/>
    </source>
</evidence>
<keyword evidence="4" id="KW-0548">Nucleotidyltransferase</keyword>
<evidence type="ECO:0000256" key="3">
    <source>
        <dbReference type="ARBA" id="ARBA00022679"/>
    </source>
</evidence>
<keyword evidence="7 14" id="KW-0479">Metal-binding</keyword>
<evidence type="ECO:0000256" key="7">
    <source>
        <dbReference type="ARBA" id="ARBA00022723"/>
    </source>
</evidence>
<dbReference type="Pfam" id="PF00799">
    <property type="entry name" value="Gemini_AL1"/>
    <property type="match status" value="1"/>
</dbReference>
<keyword evidence="10" id="KW-0378">Hydrolase</keyword>
<sequence>MAFRFQGICIFLTYAQAERIEDKQELVRFLQGRGMPTKILVAQEFHEDGGIHYHAIVRWETRRDIRDVRYFDLRGVHPNIQETKKIKDALRYVMKDGDFTNIGWDLPKAEKDDVFTAIEEEMAVETDATKVIRAVIKRTGTAGIRLYNNVAGYVDRMTVPNKVFEPMRDWILAFPGLDEATLNAVTQFVEDVAVGYGPRDERKSLWLWGPSRMGKTELGRSLGTHWYMNTAWNVDCYSDNAEYGVLDDIEWPALQRYYRGIMGLQRDVTVTDKYRKKSVIAGGKPVLILSNELPVFTVQEALWLEANVNFVHVGTRLY</sequence>
<dbReference type="GO" id="GO:0006260">
    <property type="term" value="P:DNA replication"/>
    <property type="evidence" value="ECO:0007669"/>
    <property type="project" value="UniProtKB-KW"/>
</dbReference>
<evidence type="ECO:0000256" key="2">
    <source>
        <dbReference type="ARBA" id="ARBA00022562"/>
    </source>
</evidence>
<evidence type="ECO:0000256" key="8">
    <source>
        <dbReference type="ARBA" id="ARBA00022741"/>
    </source>
</evidence>
<dbReference type="InterPro" id="IPR001301">
    <property type="entry name" value="Gemini_AL1_CLV"/>
</dbReference>
<dbReference type="InterPro" id="IPR049912">
    <property type="entry name" value="CRESS_DNA_REP"/>
</dbReference>
<dbReference type="PROSITE" id="PS52020">
    <property type="entry name" value="CRESS_DNA_REP"/>
    <property type="match status" value="1"/>
</dbReference>
<protein>
    <submittedName>
        <fullName evidence="16">Replication-associated protein</fullName>
    </submittedName>
</protein>
<keyword evidence="5" id="KW-0235">DNA replication</keyword>
<keyword evidence="2" id="KW-1048">Host nucleus</keyword>
<dbReference type="GO" id="GO:0046872">
    <property type="term" value="F:metal ion binding"/>
    <property type="evidence" value="ECO:0007669"/>
    <property type="project" value="UniProtKB-KW"/>
</dbReference>
<dbReference type="GO" id="GO:0016779">
    <property type="term" value="F:nucleotidyltransferase activity"/>
    <property type="evidence" value="ECO:0007669"/>
    <property type="project" value="UniProtKB-KW"/>
</dbReference>
<accession>A0A8A4XCK1</accession>
<dbReference type="GO" id="GO:0016787">
    <property type="term" value="F:hydrolase activity"/>
    <property type="evidence" value="ECO:0007669"/>
    <property type="project" value="UniProtKB-KW"/>
</dbReference>
<evidence type="ECO:0000256" key="11">
    <source>
        <dbReference type="ARBA" id="ARBA00023124"/>
    </source>
</evidence>
<keyword evidence="12" id="KW-0238">DNA-binding</keyword>
<keyword evidence="6" id="KW-0540">Nuclease</keyword>
<feature type="binding site" evidence="14">
    <location>
        <position position="44"/>
    </location>
    <ligand>
        <name>a divalent metal cation</name>
        <dbReference type="ChEBI" id="CHEBI:60240"/>
    </ligand>
</feature>
<feature type="binding site" evidence="14">
    <location>
        <position position="96"/>
    </location>
    <ligand>
        <name>a divalent metal cation</name>
        <dbReference type="ChEBI" id="CHEBI:60240"/>
    </ligand>
</feature>
<feature type="active site" description="For DNA cleavage activity" evidence="13">
    <location>
        <position position="92"/>
    </location>
</feature>
<evidence type="ECO:0000256" key="13">
    <source>
        <dbReference type="PIRSR" id="PIRSR601191-1"/>
    </source>
</evidence>
<dbReference type="InterPro" id="IPR001191">
    <property type="entry name" value="Gemini_AL1_REP"/>
</dbReference>
<dbReference type="EMBL" id="MW182788">
    <property type="protein sequence ID" value="QTE03436.1"/>
    <property type="molecule type" value="Genomic_DNA"/>
</dbReference>
<evidence type="ECO:0000256" key="6">
    <source>
        <dbReference type="ARBA" id="ARBA00022722"/>
    </source>
</evidence>
<dbReference type="Gene3D" id="3.40.1310.20">
    <property type="match status" value="1"/>
</dbReference>
<evidence type="ECO:0000256" key="12">
    <source>
        <dbReference type="ARBA" id="ARBA00023125"/>
    </source>
</evidence>
<name>A0A8A4XCK1_9VIRU</name>
<evidence type="ECO:0000313" key="16">
    <source>
        <dbReference type="EMBL" id="QTE03436.1"/>
    </source>
</evidence>
<feature type="domain" description="CRESS-DNA virus Rep endonuclease" evidence="15">
    <location>
        <begin position="4"/>
        <end position="105"/>
    </location>
</feature>
<dbReference type="GO" id="GO:0000166">
    <property type="term" value="F:nucleotide binding"/>
    <property type="evidence" value="ECO:0007669"/>
    <property type="project" value="UniProtKB-KW"/>
</dbReference>
<comment type="cofactor">
    <cofactor evidence="14">
        <name>Mg(2+)</name>
        <dbReference type="ChEBI" id="CHEBI:18420"/>
    </cofactor>
    <cofactor evidence="14">
        <name>Mn(2+)</name>
        <dbReference type="ChEBI" id="CHEBI:29035"/>
    </cofactor>
    <text evidence="14">Divalent metal cations, possibly Mg(2+) or Mn(2+).</text>
</comment>
<dbReference type="GO" id="GO:0004519">
    <property type="term" value="F:endonuclease activity"/>
    <property type="evidence" value="ECO:0007669"/>
    <property type="project" value="UniProtKB-KW"/>
</dbReference>
<keyword evidence="8" id="KW-0547">Nucleotide-binding</keyword>
<evidence type="ECO:0000259" key="15">
    <source>
        <dbReference type="PROSITE" id="PS52020"/>
    </source>
</evidence>
<proteinExistence type="predicted"/>
<dbReference type="GO" id="GO:0042025">
    <property type="term" value="C:host cell nucleus"/>
    <property type="evidence" value="ECO:0007669"/>
    <property type="project" value="UniProtKB-SubCell"/>
</dbReference>
<evidence type="ECO:0000256" key="10">
    <source>
        <dbReference type="ARBA" id="ARBA00022801"/>
    </source>
</evidence>
<evidence type="ECO:0000256" key="4">
    <source>
        <dbReference type="ARBA" id="ARBA00022695"/>
    </source>
</evidence>
<evidence type="ECO:0000256" key="1">
    <source>
        <dbReference type="ARBA" id="ARBA00004147"/>
    </source>
</evidence>
<dbReference type="GO" id="GO:0005198">
    <property type="term" value="F:structural molecule activity"/>
    <property type="evidence" value="ECO:0007669"/>
    <property type="project" value="InterPro"/>
</dbReference>
<comment type="subcellular location">
    <subcellularLocation>
        <location evidence="1">Host nucleus</location>
    </subcellularLocation>
</comment>
<dbReference type="SUPFAM" id="SSF55464">
    <property type="entry name" value="Origin of replication-binding domain, RBD-like"/>
    <property type="match status" value="1"/>
</dbReference>
<evidence type="ECO:0000256" key="5">
    <source>
        <dbReference type="ARBA" id="ARBA00022705"/>
    </source>
</evidence>
<keyword evidence="9" id="KW-0255">Endonuclease</keyword>